<proteinExistence type="predicted"/>
<gene>
    <name evidence="2" type="ORF">GOODEAATRI_003477</name>
</gene>
<dbReference type="Proteomes" id="UP001476798">
    <property type="component" value="Unassembled WGS sequence"/>
</dbReference>
<name>A0ABV0PKH8_9TELE</name>
<feature type="transmembrane region" description="Helical" evidence="1">
    <location>
        <begin position="86"/>
        <end position="110"/>
    </location>
</feature>
<comment type="caution">
    <text evidence="2">The sequence shown here is derived from an EMBL/GenBank/DDBJ whole genome shotgun (WGS) entry which is preliminary data.</text>
</comment>
<evidence type="ECO:0000313" key="3">
    <source>
        <dbReference type="Proteomes" id="UP001476798"/>
    </source>
</evidence>
<dbReference type="EMBL" id="JAHRIO010080099">
    <property type="protein sequence ID" value="MEQ2183985.1"/>
    <property type="molecule type" value="Genomic_DNA"/>
</dbReference>
<evidence type="ECO:0000256" key="1">
    <source>
        <dbReference type="SAM" id="Phobius"/>
    </source>
</evidence>
<accession>A0ABV0PKH8</accession>
<keyword evidence="1" id="KW-0472">Membrane</keyword>
<feature type="transmembrane region" description="Helical" evidence="1">
    <location>
        <begin position="122"/>
        <end position="145"/>
    </location>
</feature>
<keyword evidence="3" id="KW-1185">Reference proteome</keyword>
<organism evidence="2 3">
    <name type="scientific">Goodea atripinnis</name>
    <dbReference type="NCBI Taxonomy" id="208336"/>
    <lineage>
        <taxon>Eukaryota</taxon>
        <taxon>Metazoa</taxon>
        <taxon>Chordata</taxon>
        <taxon>Craniata</taxon>
        <taxon>Vertebrata</taxon>
        <taxon>Euteleostomi</taxon>
        <taxon>Actinopterygii</taxon>
        <taxon>Neopterygii</taxon>
        <taxon>Teleostei</taxon>
        <taxon>Neoteleostei</taxon>
        <taxon>Acanthomorphata</taxon>
        <taxon>Ovalentaria</taxon>
        <taxon>Atherinomorphae</taxon>
        <taxon>Cyprinodontiformes</taxon>
        <taxon>Goodeidae</taxon>
        <taxon>Goodea</taxon>
    </lineage>
</organism>
<feature type="transmembrane region" description="Helical" evidence="1">
    <location>
        <begin position="42"/>
        <end position="65"/>
    </location>
</feature>
<keyword evidence="1" id="KW-1133">Transmembrane helix</keyword>
<keyword evidence="1" id="KW-0812">Transmembrane</keyword>
<sequence>MGLHQDSAGRSVVREQHFTLEDSLTPSFGFAQSFILLTDHYILGRALFILTALLNVGGLIAFRFLRVPPSRGPWFIGELIDGHRGVCFAFGVFIDGHFLEGSLTYVVGVFQAHSCYFLLQTYGVTAFFLSPVRTWALGLSVVLVYRAWTGPVPLFHDNSKSNSSS</sequence>
<evidence type="ECO:0000313" key="2">
    <source>
        <dbReference type="EMBL" id="MEQ2183985.1"/>
    </source>
</evidence>
<reference evidence="2 3" key="1">
    <citation type="submission" date="2021-06" db="EMBL/GenBank/DDBJ databases">
        <authorList>
            <person name="Palmer J.M."/>
        </authorList>
    </citation>
    <scope>NUCLEOTIDE SEQUENCE [LARGE SCALE GENOMIC DNA]</scope>
    <source>
        <strain evidence="2 3">GA_2019</strain>
        <tissue evidence="2">Muscle</tissue>
    </source>
</reference>
<protein>
    <submittedName>
        <fullName evidence="2">Uncharacterized protein</fullName>
    </submittedName>
</protein>